<dbReference type="InterPro" id="IPR025588">
    <property type="entry name" value="YcxB-like_C"/>
</dbReference>
<organism evidence="3 4">
    <name type="scientific">Aquirufa rosea</name>
    <dbReference type="NCBI Taxonomy" id="2509241"/>
    <lineage>
        <taxon>Bacteria</taxon>
        <taxon>Pseudomonadati</taxon>
        <taxon>Bacteroidota</taxon>
        <taxon>Cytophagia</taxon>
        <taxon>Cytophagales</taxon>
        <taxon>Flectobacillaceae</taxon>
        <taxon>Aquirufa</taxon>
    </lineage>
</organism>
<feature type="domain" description="YcxB-like C-terminal" evidence="2">
    <location>
        <begin position="114"/>
        <end position="174"/>
    </location>
</feature>
<keyword evidence="1" id="KW-0812">Transmembrane</keyword>
<feature type="transmembrane region" description="Helical" evidence="1">
    <location>
        <begin position="48"/>
        <end position="65"/>
    </location>
</feature>
<keyword evidence="1" id="KW-1133">Transmembrane helix</keyword>
<evidence type="ECO:0000313" key="4">
    <source>
        <dbReference type="Proteomes" id="UP000289455"/>
    </source>
</evidence>
<dbReference type="Pfam" id="PF14317">
    <property type="entry name" value="YcxB"/>
    <property type="match status" value="1"/>
</dbReference>
<sequence length="182" mass="21488">MAKMYGAQQRVQQAPSNPLAIKTKKFCLEKNKYIGLCMRQLFSNQWKWSFLPLALILGNVALNLTAVYKNYWIYIFIVVGVIGYILFWLIQFTGITQLAQYKQLFDKYRYEIDSRQIFMKISDKEGGMIKWDMILSVYKDKDAYVLTMGKYQFIHLPFSVFTSDNDRKLMDKILRDKGLLVQ</sequence>
<accession>A0A4Q1C1F9</accession>
<keyword evidence="4" id="KW-1185">Reference proteome</keyword>
<reference evidence="3 4" key="1">
    <citation type="submission" date="2019-01" db="EMBL/GenBank/DDBJ databases">
        <title>Cytophagaceae bacterium strain CAR-16.</title>
        <authorList>
            <person name="Chen W.-M."/>
        </authorList>
    </citation>
    <scope>NUCLEOTIDE SEQUENCE [LARGE SCALE GENOMIC DNA]</scope>
    <source>
        <strain evidence="3 4">CAR-16</strain>
    </source>
</reference>
<gene>
    <name evidence="3" type="ORF">ESB04_04645</name>
</gene>
<proteinExistence type="predicted"/>
<evidence type="ECO:0000313" key="3">
    <source>
        <dbReference type="EMBL" id="RXK50946.1"/>
    </source>
</evidence>
<evidence type="ECO:0000256" key="1">
    <source>
        <dbReference type="SAM" id="Phobius"/>
    </source>
</evidence>
<evidence type="ECO:0000259" key="2">
    <source>
        <dbReference type="Pfam" id="PF14317"/>
    </source>
</evidence>
<dbReference type="EMBL" id="SDHY01000002">
    <property type="protein sequence ID" value="RXK50946.1"/>
    <property type="molecule type" value="Genomic_DNA"/>
</dbReference>
<keyword evidence="1" id="KW-0472">Membrane</keyword>
<comment type="caution">
    <text evidence="3">The sequence shown here is derived from an EMBL/GenBank/DDBJ whole genome shotgun (WGS) entry which is preliminary data.</text>
</comment>
<feature type="transmembrane region" description="Helical" evidence="1">
    <location>
        <begin position="71"/>
        <end position="90"/>
    </location>
</feature>
<protein>
    <submittedName>
        <fullName evidence="3">YcxB family protein</fullName>
    </submittedName>
</protein>
<dbReference type="OrthoDB" id="1352552at2"/>
<dbReference type="AlphaFoldDB" id="A0A4Q1C1F9"/>
<name>A0A4Q1C1F9_9BACT</name>
<dbReference type="Proteomes" id="UP000289455">
    <property type="component" value="Unassembled WGS sequence"/>
</dbReference>
<dbReference type="RefSeq" id="WP_129026556.1">
    <property type="nucleotide sequence ID" value="NZ_SDHY01000002.1"/>
</dbReference>